<name>A0A0X3PYA1_SCHSO</name>
<sequence length="110" mass="12110">MATFKVNSSFPETVIYETIHEICFTYAEVQFCARNEARSFSFQRPQTNLSETSAKTAAVISENGSSTMSDSQSPPTQSESGKPSSQHSRRSRGIIDGTSFGDRAKVFDDL</sequence>
<gene>
    <name evidence="2" type="ORF">TR137308</name>
</gene>
<dbReference type="EMBL" id="GEEE01006380">
    <property type="protein sequence ID" value="JAP56845.1"/>
    <property type="molecule type" value="Transcribed_RNA"/>
</dbReference>
<feature type="compositionally biased region" description="Polar residues" evidence="1">
    <location>
        <begin position="62"/>
        <end position="86"/>
    </location>
</feature>
<dbReference type="AlphaFoldDB" id="A0A0X3PYA1"/>
<protein>
    <submittedName>
        <fullName evidence="2">Uncharacterized protein</fullName>
    </submittedName>
</protein>
<proteinExistence type="predicted"/>
<accession>A0A0X3PYA1</accession>
<evidence type="ECO:0000256" key="1">
    <source>
        <dbReference type="SAM" id="MobiDB-lite"/>
    </source>
</evidence>
<reference evidence="2" key="1">
    <citation type="submission" date="2016-01" db="EMBL/GenBank/DDBJ databases">
        <title>Reference transcriptome for the parasite Schistocephalus solidus: insights into the molecular evolution of parasitism.</title>
        <authorList>
            <person name="Hebert F.O."/>
            <person name="Grambauer S."/>
            <person name="Barber I."/>
            <person name="Landry C.R."/>
            <person name="Aubin-Horth N."/>
        </authorList>
    </citation>
    <scope>NUCLEOTIDE SEQUENCE</scope>
</reference>
<organism evidence="2">
    <name type="scientific">Schistocephalus solidus</name>
    <name type="common">Tapeworm</name>
    <dbReference type="NCBI Taxonomy" id="70667"/>
    <lineage>
        <taxon>Eukaryota</taxon>
        <taxon>Metazoa</taxon>
        <taxon>Spiralia</taxon>
        <taxon>Lophotrochozoa</taxon>
        <taxon>Platyhelminthes</taxon>
        <taxon>Cestoda</taxon>
        <taxon>Eucestoda</taxon>
        <taxon>Diphyllobothriidea</taxon>
        <taxon>Diphyllobothriidae</taxon>
        <taxon>Schistocephalus</taxon>
    </lineage>
</organism>
<feature type="region of interest" description="Disordered" evidence="1">
    <location>
        <begin position="44"/>
        <end position="110"/>
    </location>
</feature>
<evidence type="ECO:0000313" key="2">
    <source>
        <dbReference type="EMBL" id="JAP56845.1"/>
    </source>
</evidence>
<feature type="compositionally biased region" description="Polar residues" evidence="1">
    <location>
        <begin position="44"/>
        <end position="55"/>
    </location>
</feature>